<protein>
    <recommendedName>
        <fullName evidence="2">cysteine-S-conjugate beta-lyase</fullName>
        <ecNumber evidence="2">4.4.1.13</ecNumber>
    </recommendedName>
</protein>
<organism evidence="7 8">
    <name type="scientific">Runella aurantiaca</name>
    <dbReference type="NCBI Taxonomy" id="2282308"/>
    <lineage>
        <taxon>Bacteria</taxon>
        <taxon>Pseudomonadati</taxon>
        <taxon>Bacteroidota</taxon>
        <taxon>Cytophagia</taxon>
        <taxon>Cytophagales</taxon>
        <taxon>Spirosomataceae</taxon>
        <taxon>Runella</taxon>
    </lineage>
</organism>
<dbReference type="NCBIfam" id="TIGR04350">
    <property type="entry name" value="C_S_lyase_PatB"/>
    <property type="match status" value="1"/>
</dbReference>
<dbReference type="EC" id="4.4.1.13" evidence="2"/>
<dbReference type="EMBL" id="QPIW01000027">
    <property type="protein sequence ID" value="RDB03360.1"/>
    <property type="molecule type" value="Genomic_DNA"/>
</dbReference>
<dbReference type="PANTHER" id="PTHR43525">
    <property type="entry name" value="PROTEIN MALY"/>
    <property type="match status" value="1"/>
</dbReference>
<comment type="cofactor">
    <cofactor evidence="1">
        <name>pyridoxal 5'-phosphate</name>
        <dbReference type="ChEBI" id="CHEBI:597326"/>
    </cofactor>
</comment>
<dbReference type="Gene3D" id="3.90.1150.10">
    <property type="entry name" value="Aspartate Aminotransferase, domain 1"/>
    <property type="match status" value="1"/>
</dbReference>
<name>A0A369I373_9BACT</name>
<dbReference type="Proteomes" id="UP000253141">
    <property type="component" value="Unassembled WGS sequence"/>
</dbReference>
<dbReference type="Gene3D" id="3.40.640.10">
    <property type="entry name" value="Type I PLP-dependent aspartate aminotransferase-like (Major domain)"/>
    <property type="match status" value="1"/>
</dbReference>
<dbReference type="PANTHER" id="PTHR43525:SF1">
    <property type="entry name" value="PROTEIN MALY"/>
    <property type="match status" value="1"/>
</dbReference>
<dbReference type="InterPro" id="IPR051798">
    <property type="entry name" value="Class-II_PLP-Dep_Aminotrans"/>
</dbReference>
<dbReference type="AlphaFoldDB" id="A0A369I373"/>
<comment type="similarity">
    <text evidence="5">Belongs to the class-II pyridoxal-phosphate-dependent aminotransferase family. MalY/PatB cystathionine beta-lyase subfamily.</text>
</comment>
<evidence type="ECO:0000256" key="1">
    <source>
        <dbReference type="ARBA" id="ARBA00001933"/>
    </source>
</evidence>
<accession>A0A369I373</accession>
<comment type="caution">
    <text evidence="7">The sequence shown here is derived from an EMBL/GenBank/DDBJ whole genome shotgun (WGS) entry which is preliminary data.</text>
</comment>
<gene>
    <name evidence="7" type="ORF">DVG78_23735</name>
</gene>
<keyword evidence="3" id="KW-0663">Pyridoxal phosphate</keyword>
<evidence type="ECO:0000256" key="3">
    <source>
        <dbReference type="ARBA" id="ARBA00022898"/>
    </source>
</evidence>
<dbReference type="RefSeq" id="WP_114463518.1">
    <property type="nucleotide sequence ID" value="NZ_QPIW01000027.1"/>
</dbReference>
<proteinExistence type="inferred from homology"/>
<dbReference type="InterPro" id="IPR015422">
    <property type="entry name" value="PyrdxlP-dep_Trfase_small"/>
</dbReference>
<dbReference type="InterPro" id="IPR015421">
    <property type="entry name" value="PyrdxlP-dep_Trfase_major"/>
</dbReference>
<evidence type="ECO:0000313" key="8">
    <source>
        <dbReference type="Proteomes" id="UP000253141"/>
    </source>
</evidence>
<reference evidence="7 8" key="1">
    <citation type="submission" date="2018-07" db="EMBL/GenBank/DDBJ databases">
        <title>Genome analysis of Runella aurantiaca.</title>
        <authorList>
            <person name="Yang X."/>
        </authorList>
    </citation>
    <scope>NUCLEOTIDE SEQUENCE [LARGE SCALE GENOMIC DNA]</scope>
    <source>
        <strain evidence="7 8">YX9</strain>
    </source>
</reference>
<dbReference type="InterPro" id="IPR004839">
    <property type="entry name" value="Aminotransferase_I/II_large"/>
</dbReference>
<dbReference type="OrthoDB" id="9802872at2"/>
<dbReference type="GO" id="GO:0030170">
    <property type="term" value="F:pyridoxal phosphate binding"/>
    <property type="evidence" value="ECO:0007669"/>
    <property type="project" value="InterPro"/>
</dbReference>
<evidence type="ECO:0000256" key="5">
    <source>
        <dbReference type="ARBA" id="ARBA00037974"/>
    </source>
</evidence>
<dbReference type="GO" id="GO:0047804">
    <property type="term" value="F:cysteine-S-conjugate beta-lyase activity"/>
    <property type="evidence" value="ECO:0007669"/>
    <property type="project" value="UniProtKB-EC"/>
</dbReference>
<dbReference type="SUPFAM" id="SSF53383">
    <property type="entry name" value="PLP-dependent transferases"/>
    <property type="match status" value="1"/>
</dbReference>
<dbReference type="InterPro" id="IPR027619">
    <property type="entry name" value="C-S_lyase_PatB-like"/>
</dbReference>
<evidence type="ECO:0000259" key="6">
    <source>
        <dbReference type="Pfam" id="PF00155"/>
    </source>
</evidence>
<keyword evidence="8" id="KW-1185">Reference proteome</keyword>
<keyword evidence="4 7" id="KW-0456">Lyase</keyword>
<dbReference type="Pfam" id="PF00155">
    <property type="entry name" value="Aminotran_1_2"/>
    <property type="match status" value="1"/>
</dbReference>
<dbReference type="CDD" id="cd00609">
    <property type="entry name" value="AAT_like"/>
    <property type="match status" value="1"/>
</dbReference>
<evidence type="ECO:0000313" key="7">
    <source>
        <dbReference type="EMBL" id="RDB03360.1"/>
    </source>
</evidence>
<evidence type="ECO:0000256" key="4">
    <source>
        <dbReference type="ARBA" id="ARBA00023239"/>
    </source>
</evidence>
<evidence type="ECO:0000256" key="2">
    <source>
        <dbReference type="ARBA" id="ARBA00012224"/>
    </source>
</evidence>
<sequence>MSIFDTEINRRHTNSYKWDKYPENVLPVWVADMDFQAAPPILDALNKVTQHGVFGYSRCPDELNEVMMERLRTRHAWEIDKNWMVWLGGLVPAIGLAIRAFTQVGEGVMTAVPVYHPFMIEIEMADRELQKVPLKLENERWTLDFEAIEAAIMPNTKLFLLCNPHNPVGTMFTRDELQRLHEICQSHGIVVCSDEIHCDLILDGTKKHISYATLGPEAAQNSITLLAPSKTFNLAGLGCSLVVIANEELRAKFVRTKAGLMPMLSAYAYEAALAAYRDGASWHEELLDYLKANHDLLLETVNQMKGLRMRPLEATYLAWIDTRDTGLTDVAKRLEEAGVGINDGAIFGEPGFIRLNFACTRATLEEVLRRMKTVFV</sequence>
<feature type="domain" description="Aminotransferase class I/classII large" evidence="6">
    <location>
        <begin position="39"/>
        <end position="370"/>
    </location>
</feature>
<dbReference type="InterPro" id="IPR015424">
    <property type="entry name" value="PyrdxlP-dep_Trfase"/>
</dbReference>